<sequence>MKARIRAIGHVGVLLLAACGASAGVASPVVDGAVSRAGAWLVDNQNPGGDWSEFGFTGECLIGLVSAYEATGNTDYLSAAEGAATYAVYDEGGYNAGTGIYTD</sequence>
<dbReference type="EMBL" id="LAZR01034014">
    <property type="protein sequence ID" value="KKL46483.1"/>
    <property type="molecule type" value="Genomic_DNA"/>
</dbReference>
<accession>A0A0F9CAR7</accession>
<reference evidence="1" key="1">
    <citation type="journal article" date="2015" name="Nature">
        <title>Complex archaea that bridge the gap between prokaryotes and eukaryotes.</title>
        <authorList>
            <person name="Spang A."/>
            <person name="Saw J.H."/>
            <person name="Jorgensen S.L."/>
            <person name="Zaremba-Niedzwiedzka K."/>
            <person name="Martijn J."/>
            <person name="Lind A.E."/>
            <person name="van Eijk R."/>
            <person name="Schleper C."/>
            <person name="Guy L."/>
            <person name="Ettema T.J."/>
        </authorList>
    </citation>
    <scope>NUCLEOTIDE SEQUENCE</scope>
</reference>
<gene>
    <name evidence="1" type="ORF">LCGC14_2345120</name>
</gene>
<dbReference type="AlphaFoldDB" id="A0A0F9CAR7"/>
<comment type="caution">
    <text evidence="1">The sequence shown here is derived from an EMBL/GenBank/DDBJ whole genome shotgun (WGS) entry which is preliminary data.</text>
</comment>
<feature type="non-terminal residue" evidence="1">
    <location>
        <position position="103"/>
    </location>
</feature>
<dbReference type="SUPFAM" id="SSF48239">
    <property type="entry name" value="Terpenoid cyclases/Protein prenyltransferases"/>
    <property type="match status" value="1"/>
</dbReference>
<name>A0A0F9CAR7_9ZZZZ</name>
<proteinExistence type="predicted"/>
<dbReference type="InterPro" id="IPR008930">
    <property type="entry name" value="Terpenoid_cyclase/PrenylTrfase"/>
</dbReference>
<organism evidence="1">
    <name type="scientific">marine sediment metagenome</name>
    <dbReference type="NCBI Taxonomy" id="412755"/>
    <lineage>
        <taxon>unclassified sequences</taxon>
        <taxon>metagenomes</taxon>
        <taxon>ecological metagenomes</taxon>
    </lineage>
</organism>
<protein>
    <submittedName>
        <fullName evidence="1">Uncharacterized protein</fullName>
    </submittedName>
</protein>
<evidence type="ECO:0000313" key="1">
    <source>
        <dbReference type="EMBL" id="KKL46483.1"/>
    </source>
</evidence>
<dbReference type="PROSITE" id="PS51257">
    <property type="entry name" value="PROKAR_LIPOPROTEIN"/>
    <property type="match status" value="1"/>
</dbReference>